<evidence type="ECO:0000313" key="1">
    <source>
        <dbReference type="EMBL" id="OMP03444.1"/>
    </source>
</evidence>
<dbReference type="Proteomes" id="UP000187203">
    <property type="component" value="Unassembled WGS sequence"/>
</dbReference>
<organism evidence="1 2">
    <name type="scientific">Corchorus olitorius</name>
    <dbReference type="NCBI Taxonomy" id="93759"/>
    <lineage>
        <taxon>Eukaryota</taxon>
        <taxon>Viridiplantae</taxon>
        <taxon>Streptophyta</taxon>
        <taxon>Embryophyta</taxon>
        <taxon>Tracheophyta</taxon>
        <taxon>Spermatophyta</taxon>
        <taxon>Magnoliopsida</taxon>
        <taxon>eudicotyledons</taxon>
        <taxon>Gunneridae</taxon>
        <taxon>Pentapetalae</taxon>
        <taxon>rosids</taxon>
        <taxon>malvids</taxon>
        <taxon>Malvales</taxon>
        <taxon>Malvaceae</taxon>
        <taxon>Grewioideae</taxon>
        <taxon>Apeibeae</taxon>
        <taxon>Corchorus</taxon>
    </lineage>
</organism>
<gene>
    <name evidence="1" type="ORF">COLO4_10420</name>
</gene>
<dbReference type="AlphaFoldDB" id="A0A1R3K8Q8"/>
<reference evidence="2" key="1">
    <citation type="submission" date="2013-09" db="EMBL/GenBank/DDBJ databases">
        <title>Corchorus olitorius genome sequencing.</title>
        <authorList>
            <person name="Alam M."/>
            <person name="Haque M.S."/>
            <person name="Islam M.S."/>
            <person name="Emdad E.M."/>
            <person name="Islam M.M."/>
            <person name="Ahmed B."/>
            <person name="Halim A."/>
            <person name="Hossen Q.M.M."/>
            <person name="Hossain M.Z."/>
            <person name="Ahmed R."/>
            <person name="Khan M.M."/>
            <person name="Islam R."/>
            <person name="Rashid M.M."/>
            <person name="Khan S.A."/>
            <person name="Rahman M.S."/>
            <person name="Alam M."/>
            <person name="Yahiya A.S."/>
            <person name="Khan M.S."/>
            <person name="Azam M.S."/>
            <person name="Haque T."/>
            <person name="Lashkar M.Z.H."/>
            <person name="Akhand A.I."/>
            <person name="Morshed G."/>
            <person name="Roy S."/>
            <person name="Uddin K.S."/>
            <person name="Rabeya T."/>
            <person name="Hossain A.S."/>
            <person name="Chowdhury A."/>
            <person name="Snigdha A.R."/>
            <person name="Mortoza M.S."/>
            <person name="Matin S.A."/>
            <person name="Hoque S.M.E."/>
            <person name="Islam M.K."/>
            <person name="Roy D.K."/>
            <person name="Haider R."/>
            <person name="Moosa M.M."/>
            <person name="Elias S.M."/>
            <person name="Hasan A.M."/>
            <person name="Jahan S."/>
            <person name="Shafiuddin M."/>
            <person name="Mahmood N."/>
            <person name="Shommy N.S."/>
        </authorList>
    </citation>
    <scope>NUCLEOTIDE SEQUENCE [LARGE SCALE GENOMIC DNA]</scope>
    <source>
        <strain evidence="2">cv. O-4</strain>
    </source>
</reference>
<proteinExistence type="predicted"/>
<name>A0A1R3K8Q8_9ROSI</name>
<accession>A0A1R3K8Q8</accession>
<keyword evidence="2" id="KW-1185">Reference proteome</keyword>
<sequence length="46" mass="4381">MAGGPSLLGCLAAHLGLPGRPGGSQAAQACTAGHLVQCANLVRGPT</sequence>
<evidence type="ECO:0000313" key="2">
    <source>
        <dbReference type="Proteomes" id="UP000187203"/>
    </source>
</evidence>
<protein>
    <submittedName>
        <fullName evidence="1">Uncharacterized protein</fullName>
    </submittedName>
</protein>
<comment type="caution">
    <text evidence="1">The sequence shown here is derived from an EMBL/GenBank/DDBJ whole genome shotgun (WGS) entry which is preliminary data.</text>
</comment>
<dbReference type="EMBL" id="AWUE01014504">
    <property type="protein sequence ID" value="OMP03444.1"/>
    <property type="molecule type" value="Genomic_DNA"/>
</dbReference>